<dbReference type="InterPro" id="IPR020568">
    <property type="entry name" value="Ribosomal_Su5_D2-typ_SF"/>
</dbReference>
<gene>
    <name evidence="4" type="ORF">GWO12_00865</name>
</gene>
<feature type="non-terminal residue" evidence="4">
    <location>
        <position position="59"/>
    </location>
</feature>
<dbReference type="Pfam" id="PF03764">
    <property type="entry name" value="EFG_IV"/>
    <property type="match status" value="1"/>
</dbReference>
<keyword evidence="1" id="KW-0547">Nucleotide-binding</keyword>
<dbReference type="Gene3D" id="3.30.230.10">
    <property type="match status" value="1"/>
</dbReference>
<dbReference type="InterPro" id="IPR005517">
    <property type="entry name" value="Transl_elong_EFG/EF2_IV"/>
</dbReference>
<evidence type="ECO:0000313" key="5">
    <source>
        <dbReference type="Proteomes" id="UP000702544"/>
    </source>
</evidence>
<keyword evidence="2" id="KW-0342">GTP-binding</keyword>
<dbReference type="AlphaFoldDB" id="A0AAE4Z723"/>
<comment type="caution">
    <text evidence="4">The sequence shown here is derived from an EMBL/GenBank/DDBJ whole genome shotgun (WGS) entry which is preliminary data.</text>
</comment>
<dbReference type="EMBL" id="JAACAK010000006">
    <property type="protein sequence ID" value="NIR73657.1"/>
    <property type="molecule type" value="Genomic_DNA"/>
</dbReference>
<evidence type="ECO:0000256" key="1">
    <source>
        <dbReference type="ARBA" id="ARBA00022741"/>
    </source>
</evidence>
<evidence type="ECO:0000313" key="4">
    <source>
        <dbReference type="EMBL" id="NIR73657.1"/>
    </source>
</evidence>
<organism evidence="4 5">
    <name type="scientific">Candidatus Kutchimonas denitrificans</name>
    <dbReference type="NCBI Taxonomy" id="3056748"/>
    <lineage>
        <taxon>Bacteria</taxon>
        <taxon>Pseudomonadati</taxon>
        <taxon>Gemmatimonadota</taxon>
        <taxon>Gemmatimonadia</taxon>
        <taxon>Candidatus Palauibacterales</taxon>
        <taxon>Candidatus Palauibacteraceae</taxon>
        <taxon>Candidatus Kutchimonas</taxon>
    </lineage>
</organism>
<name>A0AAE4Z723_9BACT</name>
<protein>
    <recommendedName>
        <fullName evidence="3">Translation elongation factor EFG/EF2 domain-containing protein</fullName>
    </recommendedName>
</protein>
<feature type="domain" description="Translation elongation factor EFG/EF2" evidence="3">
    <location>
        <begin position="1"/>
        <end position="58"/>
    </location>
</feature>
<feature type="non-terminal residue" evidence="4">
    <location>
        <position position="1"/>
    </location>
</feature>
<sequence>QFGDCHIRLKPLPRDEGYEFTDSITGGVIPNKFIPSVDKGVQQAADRGILAGYPVVDFE</sequence>
<accession>A0AAE4Z723</accession>
<evidence type="ECO:0000259" key="3">
    <source>
        <dbReference type="Pfam" id="PF03764"/>
    </source>
</evidence>
<evidence type="ECO:0000256" key="2">
    <source>
        <dbReference type="ARBA" id="ARBA00023134"/>
    </source>
</evidence>
<reference evidence="4 5" key="1">
    <citation type="submission" date="2020-01" db="EMBL/GenBank/DDBJ databases">
        <title>Genomes assembled from Gulf of Kutch pelagic sediment metagenomes.</title>
        <authorList>
            <person name="Chandrashekar M."/>
            <person name="Mahajan M.S."/>
            <person name="Dave K.J."/>
            <person name="Vatsa P."/>
            <person name="Nathani N.M."/>
        </authorList>
    </citation>
    <scope>NUCLEOTIDE SEQUENCE [LARGE SCALE GENOMIC DNA]</scope>
    <source>
        <strain evidence="4">KS3-K002</strain>
    </source>
</reference>
<proteinExistence type="predicted"/>
<dbReference type="GO" id="GO:0005525">
    <property type="term" value="F:GTP binding"/>
    <property type="evidence" value="ECO:0007669"/>
    <property type="project" value="UniProtKB-KW"/>
</dbReference>
<dbReference type="SUPFAM" id="SSF54211">
    <property type="entry name" value="Ribosomal protein S5 domain 2-like"/>
    <property type="match status" value="1"/>
</dbReference>
<dbReference type="Proteomes" id="UP000702544">
    <property type="component" value="Unassembled WGS sequence"/>
</dbReference>
<dbReference type="InterPro" id="IPR014721">
    <property type="entry name" value="Ribsml_uS5_D2-typ_fold_subgr"/>
</dbReference>